<dbReference type="Proteomes" id="UP000015105">
    <property type="component" value="Chromosome 3D"/>
</dbReference>
<reference evidence="2" key="2">
    <citation type="journal article" date="2017" name="Nat. Plants">
        <title>The Aegilops tauschii genome reveals multiple impacts of transposons.</title>
        <authorList>
            <person name="Zhao G."/>
            <person name="Zou C."/>
            <person name="Li K."/>
            <person name="Wang K."/>
            <person name="Li T."/>
            <person name="Gao L."/>
            <person name="Zhang X."/>
            <person name="Wang H."/>
            <person name="Yang Z."/>
            <person name="Liu X."/>
            <person name="Jiang W."/>
            <person name="Mao L."/>
            <person name="Kong X."/>
            <person name="Jiao Y."/>
            <person name="Jia J."/>
        </authorList>
    </citation>
    <scope>NUCLEOTIDE SEQUENCE [LARGE SCALE GENOMIC DNA]</scope>
    <source>
        <strain evidence="2">cv. AL8/78</strain>
    </source>
</reference>
<protein>
    <submittedName>
        <fullName evidence="1">Uncharacterized protein</fullName>
    </submittedName>
</protein>
<reference evidence="1" key="4">
    <citation type="submission" date="2019-03" db="UniProtKB">
        <authorList>
            <consortium name="EnsemblPlants"/>
        </authorList>
    </citation>
    <scope>IDENTIFICATION</scope>
</reference>
<keyword evidence="2" id="KW-1185">Reference proteome</keyword>
<name>A0A453DSK4_AEGTS</name>
<evidence type="ECO:0000313" key="1">
    <source>
        <dbReference type="EnsemblPlants" id="AET3Gv20063900.2"/>
    </source>
</evidence>
<accession>A0A453DSK4</accession>
<proteinExistence type="predicted"/>
<reference evidence="1" key="3">
    <citation type="journal article" date="2017" name="Nature">
        <title>Genome sequence of the progenitor of the wheat D genome Aegilops tauschii.</title>
        <authorList>
            <person name="Luo M.C."/>
            <person name="Gu Y.Q."/>
            <person name="Puiu D."/>
            <person name="Wang H."/>
            <person name="Twardziok S.O."/>
            <person name="Deal K.R."/>
            <person name="Huo N."/>
            <person name="Zhu T."/>
            <person name="Wang L."/>
            <person name="Wang Y."/>
            <person name="McGuire P.E."/>
            <person name="Liu S."/>
            <person name="Long H."/>
            <person name="Ramasamy R.K."/>
            <person name="Rodriguez J.C."/>
            <person name="Van S.L."/>
            <person name="Yuan L."/>
            <person name="Wang Z."/>
            <person name="Xia Z."/>
            <person name="Xiao L."/>
            <person name="Anderson O.D."/>
            <person name="Ouyang S."/>
            <person name="Liang Y."/>
            <person name="Zimin A.V."/>
            <person name="Pertea G."/>
            <person name="Qi P."/>
            <person name="Bennetzen J.L."/>
            <person name="Dai X."/>
            <person name="Dawson M.W."/>
            <person name="Muller H.G."/>
            <person name="Kugler K."/>
            <person name="Rivarola-Duarte L."/>
            <person name="Spannagl M."/>
            <person name="Mayer K.F.X."/>
            <person name="Lu F.H."/>
            <person name="Bevan M.W."/>
            <person name="Leroy P."/>
            <person name="Li P."/>
            <person name="You F.M."/>
            <person name="Sun Q."/>
            <person name="Liu Z."/>
            <person name="Lyons E."/>
            <person name="Wicker T."/>
            <person name="Salzberg S.L."/>
            <person name="Devos K.M."/>
            <person name="Dvorak J."/>
        </authorList>
    </citation>
    <scope>NUCLEOTIDE SEQUENCE [LARGE SCALE GENOMIC DNA]</scope>
    <source>
        <strain evidence="1">cv. AL8/78</strain>
    </source>
</reference>
<organism evidence="1 2">
    <name type="scientific">Aegilops tauschii subsp. strangulata</name>
    <name type="common">Goatgrass</name>
    <dbReference type="NCBI Taxonomy" id="200361"/>
    <lineage>
        <taxon>Eukaryota</taxon>
        <taxon>Viridiplantae</taxon>
        <taxon>Streptophyta</taxon>
        <taxon>Embryophyta</taxon>
        <taxon>Tracheophyta</taxon>
        <taxon>Spermatophyta</taxon>
        <taxon>Magnoliopsida</taxon>
        <taxon>Liliopsida</taxon>
        <taxon>Poales</taxon>
        <taxon>Poaceae</taxon>
        <taxon>BOP clade</taxon>
        <taxon>Pooideae</taxon>
        <taxon>Triticodae</taxon>
        <taxon>Triticeae</taxon>
        <taxon>Triticinae</taxon>
        <taxon>Aegilops</taxon>
    </lineage>
</organism>
<dbReference type="AlphaFoldDB" id="A0A453DSK4"/>
<evidence type="ECO:0000313" key="2">
    <source>
        <dbReference type="Proteomes" id="UP000015105"/>
    </source>
</evidence>
<reference evidence="2" key="1">
    <citation type="journal article" date="2014" name="Science">
        <title>Ancient hybridizations among the ancestral genomes of bread wheat.</title>
        <authorList>
            <consortium name="International Wheat Genome Sequencing Consortium,"/>
            <person name="Marcussen T."/>
            <person name="Sandve S.R."/>
            <person name="Heier L."/>
            <person name="Spannagl M."/>
            <person name="Pfeifer M."/>
            <person name="Jakobsen K.S."/>
            <person name="Wulff B.B."/>
            <person name="Steuernagel B."/>
            <person name="Mayer K.F."/>
            <person name="Olsen O.A."/>
        </authorList>
    </citation>
    <scope>NUCLEOTIDE SEQUENCE [LARGE SCALE GENOMIC DNA]</scope>
    <source>
        <strain evidence="2">cv. AL8/78</strain>
    </source>
</reference>
<dbReference type="Gramene" id="AET3Gv20063900.2">
    <property type="protein sequence ID" value="AET3Gv20063900.2"/>
    <property type="gene ID" value="AET3Gv20063900"/>
</dbReference>
<reference evidence="1" key="5">
    <citation type="journal article" date="2021" name="G3 (Bethesda)">
        <title>Aegilops tauschii genome assembly Aet v5.0 features greater sequence contiguity and improved annotation.</title>
        <authorList>
            <person name="Wang L."/>
            <person name="Zhu T."/>
            <person name="Rodriguez J.C."/>
            <person name="Deal K.R."/>
            <person name="Dubcovsky J."/>
            <person name="McGuire P.E."/>
            <person name="Lux T."/>
            <person name="Spannagl M."/>
            <person name="Mayer K.F.X."/>
            <person name="Baldrich P."/>
            <person name="Meyers B.C."/>
            <person name="Huo N."/>
            <person name="Gu Y.Q."/>
            <person name="Zhou H."/>
            <person name="Devos K.M."/>
            <person name="Bennetzen J.L."/>
            <person name="Unver T."/>
            <person name="Budak H."/>
            <person name="Gulick P.J."/>
            <person name="Galiba G."/>
            <person name="Kalapos B."/>
            <person name="Nelson D.R."/>
            <person name="Li P."/>
            <person name="You F.M."/>
            <person name="Luo M.C."/>
            <person name="Dvorak J."/>
        </authorList>
    </citation>
    <scope>NUCLEOTIDE SEQUENCE [LARGE SCALE GENOMIC DNA]</scope>
    <source>
        <strain evidence="1">cv. AL8/78</strain>
    </source>
</reference>
<sequence length="44" mass="5028">MGGPTSSRVDVAHFKIAPWQMFKCMMLRIETEKILIVKCSNARC</sequence>
<dbReference type="EnsemblPlants" id="AET3Gv20063900.2">
    <property type="protein sequence ID" value="AET3Gv20063900.2"/>
    <property type="gene ID" value="AET3Gv20063900"/>
</dbReference>